<feature type="compositionally biased region" description="Basic residues" evidence="9">
    <location>
        <begin position="16"/>
        <end position="27"/>
    </location>
</feature>
<dbReference type="SUPFAM" id="SSF57850">
    <property type="entry name" value="RING/U-box"/>
    <property type="match status" value="3"/>
</dbReference>
<dbReference type="InterPro" id="IPR002867">
    <property type="entry name" value="IBR_dom"/>
</dbReference>
<keyword evidence="5" id="KW-0677">Repeat</keyword>
<evidence type="ECO:0000313" key="12">
    <source>
        <dbReference type="Proteomes" id="UP001219355"/>
    </source>
</evidence>
<keyword evidence="4" id="KW-0479">Metal-binding</keyword>
<dbReference type="Gene3D" id="3.30.40.10">
    <property type="entry name" value="Zinc/RING finger domain, C3HC4 (zinc finger)"/>
    <property type="match status" value="1"/>
</dbReference>
<feature type="region of interest" description="Disordered" evidence="9">
    <location>
        <begin position="1"/>
        <end position="154"/>
    </location>
</feature>
<feature type="compositionally biased region" description="Basic and acidic residues" evidence="9">
    <location>
        <begin position="28"/>
        <end position="52"/>
    </location>
</feature>
<dbReference type="PANTHER" id="PTHR11685">
    <property type="entry name" value="RBR FAMILY RING FINGER AND IBR DOMAIN-CONTAINING"/>
    <property type="match status" value="1"/>
</dbReference>
<evidence type="ECO:0000256" key="4">
    <source>
        <dbReference type="ARBA" id="ARBA00022723"/>
    </source>
</evidence>
<dbReference type="GO" id="GO:0008270">
    <property type="term" value="F:zinc ion binding"/>
    <property type="evidence" value="ECO:0007669"/>
    <property type="project" value="UniProtKB-KW"/>
</dbReference>
<keyword evidence="3" id="KW-0808">Transferase</keyword>
<dbReference type="CDD" id="cd20335">
    <property type="entry name" value="BRcat_RBR"/>
    <property type="match status" value="1"/>
</dbReference>
<reference evidence="11" key="1">
    <citation type="submission" date="2023-03" db="EMBL/GenBank/DDBJ databases">
        <title>Emydomyces testavorans Genome Sequence.</title>
        <authorList>
            <person name="Hoyer L."/>
        </authorList>
    </citation>
    <scope>NUCLEOTIDE SEQUENCE</scope>
    <source>
        <strain evidence="11">16-2883</strain>
    </source>
</reference>
<dbReference type="EC" id="2.3.2.31" evidence="2"/>
<feature type="compositionally biased region" description="Acidic residues" evidence="9">
    <location>
        <begin position="508"/>
        <end position="517"/>
    </location>
</feature>
<evidence type="ECO:0000313" key="11">
    <source>
        <dbReference type="EMBL" id="WEW59449.1"/>
    </source>
</evidence>
<evidence type="ECO:0000256" key="7">
    <source>
        <dbReference type="ARBA" id="ARBA00022786"/>
    </source>
</evidence>
<comment type="catalytic activity">
    <reaction evidence="1">
        <text>[E2 ubiquitin-conjugating enzyme]-S-ubiquitinyl-L-cysteine + [acceptor protein]-L-lysine = [E2 ubiquitin-conjugating enzyme]-L-cysteine + [acceptor protein]-N(6)-ubiquitinyl-L-lysine.</text>
        <dbReference type="EC" id="2.3.2.31"/>
    </reaction>
</comment>
<feature type="compositionally biased region" description="Low complexity" evidence="9">
    <location>
        <begin position="492"/>
        <end position="507"/>
    </location>
</feature>
<dbReference type="InterPro" id="IPR013083">
    <property type="entry name" value="Znf_RING/FYVE/PHD"/>
</dbReference>
<dbReference type="GO" id="GO:0061630">
    <property type="term" value="F:ubiquitin protein ligase activity"/>
    <property type="evidence" value="ECO:0007669"/>
    <property type="project" value="UniProtKB-EC"/>
</dbReference>
<evidence type="ECO:0000259" key="10">
    <source>
        <dbReference type="PROSITE" id="PS51873"/>
    </source>
</evidence>
<dbReference type="Proteomes" id="UP001219355">
    <property type="component" value="Chromosome 3"/>
</dbReference>
<dbReference type="InterPro" id="IPR044066">
    <property type="entry name" value="TRIAD_supradom"/>
</dbReference>
<feature type="compositionally biased region" description="Pro residues" evidence="9">
    <location>
        <begin position="186"/>
        <end position="195"/>
    </location>
</feature>
<dbReference type="InterPro" id="IPR031127">
    <property type="entry name" value="E3_UB_ligase_RBR"/>
</dbReference>
<evidence type="ECO:0000256" key="1">
    <source>
        <dbReference type="ARBA" id="ARBA00001798"/>
    </source>
</evidence>
<keyword evidence="6" id="KW-0863">Zinc-finger</keyword>
<dbReference type="Gene3D" id="1.20.120.1750">
    <property type="match status" value="1"/>
</dbReference>
<protein>
    <recommendedName>
        <fullName evidence="2">RBR-type E3 ubiquitin transferase</fullName>
        <ecNumber evidence="2">2.3.2.31</ecNumber>
    </recommendedName>
</protein>
<gene>
    <name evidence="11" type="ORF">PRK78_004923</name>
</gene>
<sequence>MSTTEPSDPRIGSHTSHSRRRKHRRRKGPGEDEHHRRKSQAVDEDHKHEKAKSAAGKGSRNAEESPDSGSESSGDAGRRHQRTRSSAHGKRNQNGATSKSKAGHRPRTASMSASSDPRRSSSAVPKPKPSAKQNRASSADSHPAPKKTAETFENVSVKRAPSAYRKRGPASVLLSALFGPSRNLPRKPPPNPPRNPPRKPPRSPSPETMVTCLVCLSDDIPASKSAKLACSHHMCNACLKRLFTLSISDPQHMPPKCCTSDHIPLKHVEKLFDTKFKMTWNKKYQEFTTKNRIYCPAPGCGEWIKPSSIHLDTSSGPTGGRKYAKCSKCKLKICVLCNGKWHRKKDCPNDENTKKFVEIAKEAGWQRCYNCSAMVELKEGCNHMKCRCNAEFCIICGAKWKSCDCPWFNYNHMPEMHAFGDMHHHHHHHHNNPLHNHPAFRRMMNARAGQGREDHQAPLRYQQEMDRRREQERNDEALARRLQAMYGFEEQNFGFDGDNDNANNNDNDNGDGDDDGDSNGFPPIFENYRTRRSHPPFPRRNANYQHITPFMPPPRAPVYPDGALNFAQLEENARRLRRRGDPFDFDMATGAARVEQWRVGLNFGR</sequence>
<dbReference type="Pfam" id="PF01485">
    <property type="entry name" value="IBR"/>
    <property type="match status" value="2"/>
</dbReference>
<evidence type="ECO:0000256" key="9">
    <source>
        <dbReference type="SAM" id="MobiDB-lite"/>
    </source>
</evidence>
<evidence type="ECO:0000256" key="6">
    <source>
        <dbReference type="ARBA" id="ARBA00022771"/>
    </source>
</evidence>
<accession>A0AAF0DJI4</accession>
<dbReference type="GO" id="GO:0016567">
    <property type="term" value="P:protein ubiquitination"/>
    <property type="evidence" value="ECO:0007669"/>
    <property type="project" value="InterPro"/>
</dbReference>
<dbReference type="SMART" id="SM00647">
    <property type="entry name" value="IBR"/>
    <property type="match status" value="2"/>
</dbReference>
<organism evidence="11 12">
    <name type="scientific">Emydomyces testavorans</name>
    <dbReference type="NCBI Taxonomy" id="2070801"/>
    <lineage>
        <taxon>Eukaryota</taxon>
        <taxon>Fungi</taxon>
        <taxon>Dikarya</taxon>
        <taxon>Ascomycota</taxon>
        <taxon>Pezizomycotina</taxon>
        <taxon>Eurotiomycetes</taxon>
        <taxon>Eurotiomycetidae</taxon>
        <taxon>Onygenales</taxon>
        <taxon>Nannizziopsiaceae</taxon>
        <taxon>Emydomyces</taxon>
    </lineage>
</organism>
<dbReference type="InterPro" id="IPR017907">
    <property type="entry name" value="Znf_RING_CS"/>
</dbReference>
<evidence type="ECO:0000256" key="2">
    <source>
        <dbReference type="ARBA" id="ARBA00012251"/>
    </source>
</evidence>
<dbReference type="EMBL" id="CP120629">
    <property type="protein sequence ID" value="WEW59449.1"/>
    <property type="molecule type" value="Genomic_DNA"/>
</dbReference>
<evidence type="ECO:0000256" key="3">
    <source>
        <dbReference type="ARBA" id="ARBA00022679"/>
    </source>
</evidence>
<proteinExistence type="predicted"/>
<keyword evidence="8" id="KW-0862">Zinc</keyword>
<feature type="compositionally biased region" description="Basic residues" evidence="9">
    <location>
        <begin position="79"/>
        <end position="91"/>
    </location>
</feature>
<dbReference type="PROSITE" id="PS00518">
    <property type="entry name" value="ZF_RING_1"/>
    <property type="match status" value="1"/>
</dbReference>
<dbReference type="PROSITE" id="PS51873">
    <property type="entry name" value="TRIAD"/>
    <property type="match status" value="1"/>
</dbReference>
<feature type="domain" description="RING-type" evidence="10">
    <location>
        <begin position="208"/>
        <end position="416"/>
    </location>
</feature>
<feature type="compositionally biased region" description="Low complexity" evidence="9">
    <location>
        <begin position="109"/>
        <end position="125"/>
    </location>
</feature>
<keyword evidence="7" id="KW-0833">Ubl conjugation pathway</keyword>
<name>A0AAF0DJI4_9EURO</name>
<evidence type="ECO:0000256" key="8">
    <source>
        <dbReference type="ARBA" id="ARBA00022833"/>
    </source>
</evidence>
<evidence type="ECO:0000256" key="5">
    <source>
        <dbReference type="ARBA" id="ARBA00022737"/>
    </source>
</evidence>
<dbReference type="AlphaFoldDB" id="A0AAF0DJI4"/>
<dbReference type="CDD" id="cd22584">
    <property type="entry name" value="Rcat_RBR_unk"/>
    <property type="match status" value="1"/>
</dbReference>
<feature type="region of interest" description="Disordered" evidence="9">
    <location>
        <begin position="178"/>
        <end position="206"/>
    </location>
</feature>
<keyword evidence="12" id="KW-1185">Reference proteome</keyword>
<feature type="region of interest" description="Disordered" evidence="9">
    <location>
        <begin position="491"/>
        <end position="539"/>
    </location>
</feature>